<dbReference type="Proteomes" id="UP000006727">
    <property type="component" value="Chromosome 7"/>
</dbReference>
<dbReference type="InParanoid" id="A0A2K1KBK3"/>
<dbReference type="EnsemblPlants" id="Pp3c7_13159V3.1">
    <property type="protein sequence ID" value="Pp3c7_13159V3.1"/>
    <property type="gene ID" value="Pp3c7_13159"/>
</dbReference>
<reference evidence="1 3" key="2">
    <citation type="journal article" date="2018" name="Plant J.">
        <title>The Physcomitrella patens chromosome-scale assembly reveals moss genome structure and evolution.</title>
        <authorList>
            <person name="Lang D."/>
            <person name="Ullrich K.K."/>
            <person name="Murat F."/>
            <person name="Fuchs J."/>
            <person name="Jenkins J."/>
            <person name="Haas F.B."/>
            <person name="Piednoel M."/>
            <person name="Gundlach H."/>
            <person name="Van Bel M."/>
            <person name="Meyberg R."/>
            <person name="Vives C."/>
            <person name="Morata J."/>
            <person name="Symeonidi A."/>
            <person name="Hiss M."/>
            <person name="Muchero W."/>
            <person name="Kamisugi Y."/>
            <person name="Saleh O."/>
            <person name="Blanc G."/>
            <person name="Decker E.L."/>
            <person name="van Gessel N."/>
            <person name="Grimwood J."/>
            <person name="Hayes R.D."/>
            <person name="Graham S.W."/>
            <person name="Gunter L.E."/>
            <person name="McDaniel S.F."/>
            <person name="Hoernstein S.N.W."/>
            <person name="Larsson A."/>
            <person name="Li F.W."/>
            <person name="Perroud P.F."/>
            <person name="Phillips J."/>
            <person name="Ranjan P."/>
            <person name="Rokshar D.S."/>
            <person name="Rothfels C.J."/>
            <person name="Schneider L."/>
            <person name="Shu S."/>
            <person name="Stevenson D.W."/>
            <person name="Thummler F."/>
            <person name="Tillich M."/>
            <person name="Villarreal Aguilar J.C."/>
            <person name="Widiez T."/>
            <person name="Wong G.K."/>
            <person name="Wymore A."/>
            <person name="Zhang Y."/>
            <person name="Zimmer A.D."/>
            <person name="Quatrano R.S."/>
            <person name="Mayer K.F.X."/>
            <person name="Goodstein D."/>
            <person name="Casacuberta J.M."/>
            <person name="Vandepoele K."/>
            <person name="Reski R."/>
            <person name="Cuming A.C."/>
            <person name="Tuskan G.A."/>
            <person name="Maumus F."/>
            <person name="Salse J."/>
            <person name="Schmutz J."/>
            <person name="Rensing S.A."/>
        </authorList>
    </citation>
    <scope>NUCLEOTIDE SEQUENCE [LARGE SCALE GENOMIC DNA]</scope>
    <source>
        <strain evidence="2 3">cv. Gransden 2004</strain>
    </source>
</reference>
<dbReference type="Gramene" id="Pp3c7_13159V3.1">
    <property type="protein sequence ID" value="Pp3c7_13159V3.1"/>
    <property type="gene ID" value="Pp3c7_13159"/>
</dbReference>
<dbReference type="AlphaFoldDB" id="A0A2K1KBK3"/>
<keyword evidence="3" id="KW-1185">Reference proteome</keyword>
<organism evidence="1">
    <name type="scientific">Physcomitrium patens</name>
    <name type="common">Spreading-leaved earth moss</name>
    <name type="synonym">Physcomitrella patens</name>
    <dbReference type="NCBI Taxonomy" id="3218"/>
    <lineage>
        <taxon>Eukaryota</taxon>
        <taxon>Viridiplantae</taxon>
        <taxon>Streptophyta</taxon>
        <taxon>Embryophyta</taxon>
        <taxon>Bryophyta</taxon>
        <taxon>Bryophytina</taxon>
        <taxon>Bryopsida</taxon>
        <taxon>Funariidae</taxon>
        <taxon>Funariales</taxon>
        <taxon>Funariaceae</taxon>
        <taxon>Physcomitrium</taxon>
    </lineage>
</organism>
<protein>
    <submittedName>
        <fullName evidence="1 2">Uncharacterized protein</fullName>
    </submittedName>
</protein>
<evidence type="ECO:0000313" key="3">
    <source>
        <dbReference type="Proteomes" id="UP000006727"/>
    </source>
</evidence>
<reference evidence="2" key="3">
    <citation type="submission" date="2020-12" db="UniProtKB">
        <authorList>
            <consortium name="EnsemblPlants"/>
        </authorList>
    </citation>
    <scope>IDENTIFICATION</scope>
</reference>
<accession>A0A2K1KBK3</accession>
<evidence type="ECO:0000313" key="1">
    <source>
        <dbReference type="EMBL" id="PNR51153.1"/>
    </source>
</evidence>
<proteinExistence type="predicted"/>
<gene>
    <name evidence="1" type="ORF">PHYPA_010339</name>
</gene>
<reference evidence="1 3" key="1">
    <citation type="journal article" date="2008" name="Science">
        <title>The Physcomitrella genome reveals evolutionary insights into the conquest of land by plants.</title>
        <authorList>
            <person name="Rensing S."/>
            <person name="Lang D."/>
            <person name="Zimmer A."/>
            <person name="Terry A."/>
            <person name="Salamov A."/>
            <person name="Shapiro H."/>
            <person name="Nishiyama T."/>
            <person name="Perroud P.-F."/>
            <person name="Lindquist E."/>
            <person name="Kamisugi Y."/>
            <person name="Tanahashi T."/>
            <person name="Sakakibara K."/>
            <person name="Fujita T."/>
            <person name="Oishi K."/>
            <person name="Shin-I T."/>
            <person name="Kuroki Y."/>
            <person name="Toyoda A."/>
            <person name="Suzuki Y."/>
            <person name="Hashimoto A."/>
            <person name="Yamaguchi K."/>
            <person name="Sugano A."/>
            <person name="Kohara Y."/>
            <person name="Fujiyama A."/>
            <person name="Anterola A."/>
            <person name="Aoki S."/>
            <person name="Ashton N."/>
            <person name="Barbazuk W.B."/>
            <person name="Barker E."/>
            <person name="Bennetzen J."/>
            <person name="Bezanilla M."/>
            <person name="Blankenship R."/>
            <person name="Cho S.H."/>
            <person name="Dutcher S."/>
            <person name="Estelle M."/>
            <person name="Fawcett J.A."/>
            <person name="Gundlach H."/>
            <person name="Hanada K."/>
            <person name="Heyl A."/>
            <person name="Hicks K.A."/>
            <person name="Hugh J."/>
            <person name="Lohr M."/>
            <person name="Mayer K."/>
            <person name="Melkozernov A."/>
            <person name="Murata T."/>
            <person name="Nelson D."/>
            <person name="Pils B."/>
            <person name="Prigge M."/>
            <person name="Reiss B."/>
            <person name="Renner T."/>
            <person name="Rombauts S."/>
            <person name="Rushton P."/>
            <person name="Sanderfoot A."/>
            <person name="Schween G."/>
            <person name="Shiu S.-H."/>
            <person name="Stueber K."/>
            <person name="Theodoulou F.L."/>
            <person name="Tu H."/>
            <person name="Van de Peer Y."/>
            <person name="Verrier P.J."/>
            <person name="Waters E."/>
            <person name="Wood A."/>
            <person name="Yang L."/>
            <person name="Cove D."/>
            <person name="Cuming A."/>
            <person name="Hasebe M."/>
            <person name="Lucas S."/>
            <person name="Mishler D.B."/>
            <person name="Reski R."/>
            <person name="Grigoriev I."/>
            <person name="Quatrano R.S."/>
            <person name="Boore J.L."/>
        </authorList>
    </citation>
    <scope>NUCLEOTIDE SEQUENCE [LARGE SCALE GENOMIC DNA]</scope>
    <source>
        <strain evidence="2 3">cv. Gransden 2004</strain>
    </source>
</reference>
<sequence>MPMSIIIHSSPKCKVDPHPCFETLADKKSNAVVNTVKKKLSYTIDSPADNLKISLMGDSLDETFKSKAPLYPMMLLKGGGHGSVPNSHTCQKFSNPQAKCSFVSPDTLDSSNSQGNDVNVNLPRTGVKLNIKIKSNDVNVNYGSPTNNLCSPKIHDSPKYESKICDKSCNKNERSCPSVKLGGYLQPTISSTIANRMTQLKKEMSINSTLIHAPAPHPPFVKF</sequence>
<evidence type="ECO:0000313" key="2">
    <source>
        <dbReference type="EnsemblPlants" id="Pp3c7_13159V3.1"/>
    </source>
</evidence>
<name>A0A2K1KBK3_PHYPA</name>
<dbReference type="EMBL" id="ABEU02000007">
    <property type="protein sequence ID" value="PNR51153.1"/>
    <property type="molecule type" value="Genomic_DNA"/>
</dbReference>